<feature type="domain" description="Alcohol dehydrogenase iron-type/glycerol dehydrogenase GldA" evidence="4">
    <location>
        <begin position="28"/>
        <end position="195"/>
    </location>
</feature>
<dbReference type="KEGG" id="rho:RHOM_09355"/>
<gene>
    <name evidence="6" type="ordered locus">RHOM_09355</name>
</gene>
<dbReference type="AlphaFoldDB" id="G2SX68"/>
<evidence type="ECO:0000313" key="7">
    <source>
        <dbReference type="Proteomes" id="UP000008178"/>
    </source>
</evidence>
<dbReference type="GO" id="GO:0046872">
    <property type="term" value="F:metal ion binding"/>
    <property type="evidence" value="ECO:0007669"/>
    <property type="project" value="InterPro"/>
</dbReference>
<organism evidence="6 7">
    <name type="scientific">Roseburia hominis (strain DSM 16839 / JCM 17582 / NCIMB 14029 / A2-183)</name>
    <dbReference type="NCBI Taxonomy" id="585394"/>
    <lineage>
        <taxon>Bacteria</taxon>
        <taxon>Bacillati</taxon>
        <taxon>Bacillota</taxon>
        <taxon>Clostridia</taxon>
        <taxon>Lachnospirales</taxon>
        <taxon>Lachnospiraceae</taxon>
        <taxon>Roseburia</taxon>
    </lineage>
</organism>
<evidence type="ECO:0000259" key="5">
    <source>
        <dbReference type="Pfam" id="PF25137"/>
    </source>
</evidence>
<dbReference type="eggNOG" id="COG1454">
    <property type="taxonomic scope" value="Bacteria"/>
</dbReference>
<dbReference type="InterPro" id="IPR001670">
    <property type="entry name" value="ADH_Fe/GldA"/>
</dbReference>
<dbReference type="Proteomes" id="UP000008178">
    <property type="component" value="Chromosome"/>
</dbReference>
<name>G2SX68_ROSHA</name>
<evidence type="ECO:0000256" key="3">
    <source>
        <dbReference type="ARBA" id="ARBA00023027"/>
    </source>
</evidence>
<dbReference type="InterPro" id="IPR039697">
    <property type="entry name" value="Alcohol_dehydrogenase_Fe"/>
</dbReference>
<evidence type="ECO:0000313" key="6">
    <source>
        <dbReference type="EMBL" id="AEN96982.1"/>
    </source>
</evidence>
<dbReference type="PANTHER" id="PTHR11496">
    <property type="entry name" value="ALCOHOL DEHYDROGENASE"/>
    <property type="match status" value="1"/>
</dbReference>
<dbReference type="EMBL" id="CP003040">
    <property type="protein sequence ID" value="AEN96982.1"/>
    <property type="molecule type" value="Genomic_DNA"/>
</dbReference>
<dbReference type="Pfam" id="PF25137">
    <property type="entry name" value="ADH_Fe_C"/>
    <property type="match status" value="1"/>
</dbReference>
<dbReference type="PANTHER" id="PTHR11496:SF102">
    <property type="entry name" value="ALCOHOL DEHYDROGENASE 4"/>
    <property type="match status" value="1"/>
</dbReference>
<keyword evidence="2" id="KW-0560">Oxidoreductase</keyword>
<evidence type="ECO:0000256" key="2">
    <source>
        <dbReference type="ARBA" id="ARBA00023002"/>
    </source>
</evidence>
<dbReference type="FunFam" id="3.40.50.1970:FF:000003">
    <property type="entry name" value="Alcohol dehydrogenase, iron-containing"/>
    <property type="match status" value="1"/>
</dbReference>
<dbReference type="OrthoDB" id="9804734at2"/>
<reference evidence="6 7" key="1">
    <citation type="journal article" date="2015" name="Genome Announc.">
        <title>Complete genome sequence of the human gut symbiont Roseburia hominis.</title>
        <authorList>
            <person name="Travis A.J."/>
            <person name="Kelly D."/>
            <person name="Flint H.J."/>
            <person name="Aminov R.I."/>
        </authorList>
    </citation>
    <scope>NUCLEOTIDE SEQUENCE [LARGE SCALE GENOMIC DNA]</scope>
    <source>
        <strain evidence="7">DSM 16839 / JCM 17582 / NCIMB 14029 / A2-183</strain>
    </source>
</reference>
<protein>
    <submittedName>
        <fullName evidence="6">Alcohol dehydrogenase</fullName>
    </submittedName>
</protein>
<dbReference type="SUPFAM" id="SSF56796">
    <property type="entry name" value="Dehydroquinate synthase-like"/>
    <property type="match status" value="1"/>
</dbReference>
<dbReference type="CDD" id="cd08189">
    <property type="entry name" value="Fe-ADH-like"/>
    <property type="match status" value="1"/>
</dbReference>
<dbReference type="RefSeq" id="WP_014080019.1">
    <property type="nucleotide sequence ID" value="NC_015977.1"/>
</dbReference>
<comment type="similarity">
    <text evidence="1">Belongs to the iron-containing alcohol dehydrogenase family.</text>
</comment>
<sequence length="440" mass="47313">MNGKHAIYRVYQALCAGMLSLFPAGRQTLVQGDGCITRIPELLKTHGIKGVQVITTPGTIRRGTVAPLLAQCEDAGIRTVLYTGVSPDPTVAEVEAAAECFLVSGCEAILAIGGGSVIDCAKVAGARAVKRDLPVGKMSGMLKIHKKLPLLLAVPTTAGTGSEVTLAAVITDETCHYKHAVMDYCLIPRYAFLDPGLSCSLPPDMTAYSGMDAMTHAVEAYCNRFCSPKMKAHAMKAVSLIGANLLTAYREPANKAARMNMLTGSYEAGIAFTNAYVGYVHAIAHGIGGLYHVPHGEANAILLPKVLAAYGSAVYEPLARLERKVRAAWGKPEREVRMSGAEPEREVRMSGAGMERKVCASGAEDGNSKETDAVLAEAFIERIRRMNRSMGIPEQLAMLRKEDVPELAARALKEGNPNYPVPVIWEEEQMRAFLMEQVPK</sequence>
<keyword evidence="7" id="KW-1185">Reference proteome</keyword>
<proteinExistence type="inferred from homology"/>
<dbReference type="Gene3D" id="1.20.1090.10">
    <property type="entry name" value="Dehydroquinate synthase-like - alpha domain"/>
    <property type="match status" value="1"/>
</dbReference>
<dbReference type="Pfam" id="PF00465">
    <property type="entry name" value="Fe-ADH"/>
    <property type="match status" value="1"/>
</dbReference>
<dbReference type="GeneID" id="93723663"/>
<dbReference type="InterPro" id="IPR056798">
    <property type="entry name" value="ADH_Fe_C"/>
</dbReference>
<dbReference type="STRING" id="585394.RHOM_09355"/>
<dbReference type="HOGENOM" id="CLU_007207_0_0_9"/>
<dbReference type="InterPro" id="IPR018211">
    <property type="entry name" value="ADH_Fe_CS"/>
</dbReference>
<evidence type="ECO:0000256" key="1">
    <source>
        <dbReference type="ARBA" id="ARBA00007358"/>
    </source>
</evidence>
<accession>G2SX68</accession>
<dbReference type="Gene3D" id="3.40.50.1970">
    <property type="match status" value="1"/>
</dbReference>
<feature type="domain" description="Fe-containing alcohol dehydrogenase-like C-terminal" evidence="5">
    <location>
        <begin position="206"/>
        <end position="434"/>
    </location>
</feature>
<evidence type="ECO:0000259" key="4">
    <source>
        <dbReference type="Pfam" id="PF00465"/>
    </source>
</evidence>
<dbReference type="GO" id="GO:0004022">
    <property type="term" value="F:alcohol dehydrogenase (NAD+) activity"/>
    <property type="evidence" value="ECO:0007669"/>
    <property type="project" value="UniProtKB-ARBA"/>
</dbReference>
<dbReference type="PROSITE" id="PS00060">
    <property type="entry name" value="ADH_IRON_2"/>
    <property type="match status" value="1"/>
</dbReference>
<keyword evidence="3" id="KW-0520">NAD</keyword>
<dbReference type="PROSITE" id="PS00913">
    <property type="entry name" value="ADH_IRON_1"/>
    <property type="match status" value="1"/>
</dbReference>